<dbReference type="Gene3D" id="3.40.50.300">
    <property type="entry name" value="P-loop containing nucleotide triphosphate hydrolases"/>
    <property type="match status" value="1"/>
</dbReference>
<name>A0A6J5UXN8_PRUAR</name>
<dbReference type="Proteomes" id="UP000507222">
    <property type="component" value="Unassembled WGS sequence"/>
</dbReference>
<comment type="subcellular location">
    <subcellularLocation>
        <location evidence="1">Membrane</location>
        <topology evidence="1">Multi-pass membrane protein</topology>
    </subcellularLocation>
</comment>
<organism evidence="12 13">
    <name type="scientific">Prunus armeniaca</name>
    <name type="common">Apricot</name>
    <name type="synonym">Armeniaca vulgaris</name>
    <dbReference type="NCBI Taxonomy" id="36596"/>
    <lineage>
        <taxon>Eukaryota</taxon>
        <taxon>Viridiplantae</taxon>
        <taxon>Streptophyta</taxon>
        <taxon>Embryophyta</taxon>
        <taxon>Tracheophyta</taxon>
        <taxon>Spermatophyta</taxon>
        <taxon>Magnoliopsida</taxon>
        <taxon>eudicotyledons</taxon>
        <taxon>Gunneridae</taxon>
        <taxon>Pentapetalae</taxon>
        <taxon>rosids</taxon>
        <taxon>fabids</taxon>
        <taxon>Rosales</taxon>
        <taxon>Rosaceae</taxon>
        <taxon>Amygdaloideae</taxon>
        <taxon>Amygdaleae</taxon>
        <taxon>Prunus</taxon>
    </lineage>
</organism>
<dbReference type="PANTHER" id="PTHR24223:SF362">
    <property type="entry name" value="ABC TRANSPORTER C FAMILY MEMBER 4"/>
    <property type="match status" value="1"/>
</dbReference>
<keyword evidence="7" id="KW-0067">ATP-binding</keyword>
<accession>A0A6J5UXN8</accession>
<dbReference type="InterPro" id="IPR050173">
    <property type="entry name" value="ABC_transporter_C-like"/>
</dbReference>
<dbReference type="GO" id="GO:0005524">
    <property type="term" value="F:ATP binding"/>
    <property type="evidence" value="ECO:0007669"/>
    <property type="project" value="UniProtKB-KW"/>
</dbReference>
<keyword evidence="4" id="KW-0813">Transport</keyword>
<dbReference type="SUPFAM" id="SSF52540">
    <property type="entry name" value="P-loop containing nucleoside triphosphate hydrolases"/>
    <property type="match status" value="1"/>
</dbReference>
<evidence type="ECO:0000256" key="4">
    <source>
        <dbReference type="ARBA" id="ARBA00022448"/>
    </source>
</evidence>
<dbReference type="PROSITE" id="PS50893">
    <property type="entry name" value="ABC_TRANSPORTER_2"/>
    <property type="match status" value="1"/>
</dbReference>
<dbReference type="PANTHER" id="PTHR24223">
    <property type="entry name" value="ATP-BINDING CASSETTE SUB-FAMILY C"/>
    <property type="match status" value="1"/>
</dbReference>
<gene>
    <name evidence="12" type="ORF">CURHAP_LOCUS34534</name>
</gene>
<comment type="catalytic activity">
    <reaction evidence="10">
        <text>ATP + H2O + xenobioticSide 1 = ADP + phosphate + xenobioticSide 2.</text>
        <dbReference type="EC" id="7.6.2.2"/>
    </reaction>
</comment>
<dbReference type="GO" id="GO:0016020">
    <property type="term" value="C:membrane"/>
    <property type="evidence" value="ECO:0007669"/>
    <property type="project" value="UniProtKB-SubCell"/>
</dbReference>
<dbReference type="GO" id="GO:0016887">
    <property type="term" value="F:ATP hydrolysis activity"/>
    <property type="evidence" value="ECO:0007669"/>
    <property type="project" value="InterPro"/>
</dbReference>
<evidence type="ECO:0000256" key="6">
    <source>
        <dbReference type="ARBA" id="ARBA00022741"/>
    </source>
</evidence>
<dbReference type="CDD" id="cd03250">
    <property type="entry name" value="ABCC_MRP_domain1"/>
    <property type="match status" value="1"/>
</dbReference>
<dbReference type="InterPro" id="IPR003593">
    <property type="entry name" value="AAA+_ATPase"/>
</dbReference>
<dbReference type="AlphaFoldDB" id="A0A6J5UXN8"/>
<reference evidence="12 13" key="1">
    <citation type="submission" date="2020-05" db="EMBL/GenBank/DDBJ databases">
        <authorList>
            <person name="Campoy J."/>
            <person name="Schneeberger K."/>
            <person name="Spophaly S."/>
        </authorList>
    </citation>
    <scope>NUCLEOTIDE SEQUENCE [LARGE SCALE GENOMIC DNA]</scope>
    <source>
        <strain evidence="12">PruArmRojPasFocal</strain>
    </source>
</reference>
<keyword evidence="9" id="KW-0472">Membrane</keyword>
<evidence type="ECO:0000256" key="7">
    <source>
        <dbReference type="ARBA" id="ARBA00022840"/>
    </source>
</evidence>
<evidence type="ECO:0000256" key="1">
    <source>
        <dbReference type="ARBA" id="ARBA00004141"/>
    </source>
</evidence>
<protein>
    <recommendedName>
        <fullName evidence="3">ABC-type xenobiotic transporter</fullName>
        <ecNumber evidence="3">7.6.2.2</ecNumber>
    </recommendedName>
</protein>
<proteinExistence type="inferred from homology"/>
<sequence length="205" mass="22887">MISLGRLDRYMMSRELVEDATKRDEGCDSRTAVEVKNGPFSCADESKEEDLKHINLNVNKGELTAIVGIVGSGKSSLLALILGEMHKLSLKVRVCGTTAYVAQTSWIQNGTTEENILFGLPMDRDRYQEVVRVCCLEKDLEMMEFGDQTEIGERGINLSGGQKQRIQLARVVYQNCDIYLLDDVFSAIDAHTLSEIFKSKCAKIV</sequence>
<dbReference type="EMBL" id="CAEKDK010000005">
    <property type="protein sequence ID" value="CAB4281456.1"/>
    <property type="molecule type" value="Genomic_DNA"/>
</dbReference>
<dbReference type="Pfam" id="PF00005">
    <property type="entry name" value="ABC_tran"/>
    <property type="match status" value="1"/>
</dbReference>
<evidence type="ECO:0000256" key="10">
    <source>
        <dbReference type="ARBA" id="ARBA00034018"/>
    </source>
</evidence>
<keyword evidence="5" id="KW-0812">Transmembrane</keyword>
<evidence type="ECO:0000256" key="8">
    <source>
        <dbReference type="ARBA" id="ARBA00022989"/>
    </source>
</evidence>
<evidence type="ECO:0000256" key="9">
    <source>
        <dbReference type="ARBA" id="ARBA00023136"/>
    </source>
</evidence>
<evidence type="ECO:0000256" key="2">
    <source>
        <dbReference type="ARBA" id="ARBA00009726"/>
    </source>
</evidence>
<dbReference type="InterPro" id="IPR017871">
    <property type="entry name" value="ABC_transporter-like_CS"/>
</dbReference>
<dbReference type="SMART" id="SM00382">
    <property type="entry name" value="AAA"/>
    <property type="match status" value="1"/>
</dbReference>
<comment type="similarity">
    <text evidence="2">Belongs to the ABC transporter superfamily. ABCC family. Conjugate transporter (TC 3.A.1.208) subfamily.</text>
</comment>
<evidence type="ECO:0000259" key="11">
    <source>
        <dbReference type="PROSITE" id="PS50893"/>
    </source>
</evidence>
<evidence type="ECO:0000256" key="5">
    <source>
        <dbReference type="ARBA" id="ARBA00022692"/>
    </source>
</evidence>
<keyword evidence="8" id="KW-1133">Transmembrane helix</keyword>
<dbReference type="EC" id="7.6.2.2" evidence="3"/>
<keyword evidence="6" id="KW-0547">Nucleotide-binding</keyword>
<dbReference type="FunFam" id="3.40.50.300:FF:000997">
    <property type="entry name" value="Multidrug resistance-associated protein 1"/>
    <property type="match status" value="1"/>
</dbReference>
<dbReference type="InterPro" id="IPR027417">
    <property type="entry name" value="P-loop_NTPase"/>
</dbReference>
<dbReference type="PROSITE" id="PS00211">
    <property type="entry name" value="ABC_TRANSPORTER_1"/>
    <property type="match status" value="1"/>
</dbReference>
<dbReference type="InterPro" id="IPR003439">
    <property type="entry name" value="ABC_transporter-like_ATP-bd"/>
</dbReference>
<feature type="domain" description="ABC transporter" evidence="11">
    <location>
        <begin position="33"/>
        <end position="204"/>
    </location>
</feature>
<dbReference type="GO" id="GO:0008559">
    <property type="term" value="F:ABC-type xenobiotic transporter activity"/>
    <property type="evidence" value="ECO:0007669"/>
    <property type="project" value="UniProtKB-EC"/>
</dbReference>
<evidence type="ECO:0000313" key="12">
    <source>
        <dbReference type="EMBL" id="CAB4281456.1"/>
    </source>
</evidence>
<evidence type="ECO:0000256" key="3">
    <source>
        <dbReference type="ARBA" id="ARBA00012191"/>
    </source>
</evidence>
<evidence type="ECO:0000313" key="13">
    <source>
        <dbReference type="Proteomes" id="UP000507222"/>
    </source>
</evidence>